<feature type="region of interest" description="Disordered" evidence="1">
    <location>
        <begin position="58"/>
        <end position="236"/>
    </location>
</feature>
<dbReference type="GeneID" id="93653438"/>
<comment type="caution">
    <text evidence="3">The sequence shown here is derived from an EMBL/GenBank/DDBJ whole genome shotgun (WGS) entry which is preliminary data.</text>
</comment>
<evidence type="ECO:0000256" key="1">
    <source>
        <dbReference type="SAM" id="MobiDB-lite"/>
    </source>
</evidence>
<feature type="compositionally biased region" description="Low complexity" evidence="1">
    <location>
        <begin position="58"/>
        <end position="191"/>
    </location>
</feature>
<evidence type="ECO:0000313" key="4">
    <source>
        <dbReference type="Proteomes" id="UP000669133"/>
    </source>
</evidence>
<feature type="compositionally biased region" description="Low complexity" evidence="1">
    <location>
        <begin position="216"/>
        <end position="236"/>
    </location>
</feature>
<keyword evidence="2" id="KW-0732">Signal</keyword>
<feature type="chain" id="PRO_5034125541" evidence="2">
    <location>
        <begin position="17"/>
        <end position="644"/>
    </location>
</feature>
<feature type="signal peptide" evidence="2">
    <location>
        <begin position="1"/>
        <end position="16"/>
    </location>
</feature>
<dbReference type="OrthoDB" id="4089405at2759"/>
<keyword evidence="4" id="KW-1185">Reference proteome</keyword>
<dbReference type="AlphaFoldDB" id="A0A8H7ZC10"/>
<reference evidence="3 4" key="1">
    <citation type="submission" date="2020-12" db="EMBL/GenBank/DDBJ databases">
        <title>Effect of drift, selection, and recombination on the evolution of hybrid genomes in Candida yeast pathogens.</title>
        <authorList>
            <person name="Mixao V."/>
            <person name="Ksiezopolska E."/>
            <person name="Saus E."/>
            <person name="Boekhout T."/>
            <person name="Gacser A."/>
            <person name="Gabaldon T."/>
        </authorList>
    </citation>
    <scope>NUCLEOTIDE SEQUENCE [LARGE SCALE GENOMIC DNA]</scope>
    <source>
        <strain evidence="3 4">BP57</strain>
    </source>
</reference>
<name>A0A8H7ZC10_9ASCO</name>
<evidence type="ECO:0000313" key="3">
    <source>
        <dbReference type="EMBL" id="KAG5417176.1"/>
    </source>
</evidence>
<dbReference type="EMBL" id="JAEOAQ010000007">
    <property type="protein sequence ID" value="KAG5417176.1"/>
    <property type="molecule type" value="Genomic_DNA"/>
</dbReference>
<proteinExistence type="predicted"/>
<gene>
    <name evidence="3" type="ORF">I9W82_004809</name>
</gene>
<accession>A0A8H7ZC10</accession>
<dbReference type="RefSeq" id="XP_067546292.1">
    <property type="nucleotide sequence ID" value="XM_067693919.1"/>
</dbReference>
<evidence type="ECO:0000256" key="2">
    <source>
        <dbReference type="SAM" id="SignalP"/>
    </source>
</evidence>
<feature type="compositionally biased region" description="Polar residues" evidence="1">
    <location>
        <begin position="192"/>
        <end position="214"/>
    </location>
</feature>
<protein>
    <submittedName>
        <fullName evidence="3">Uncharacterized protein</fullName>
    </submittedName>
</protein>
<organism evidence="3 4">
    <name type="scientific">Candida metapsilosis</name>
    <dbReference type="NCBI Taxonomy" id="273372"/>
    <lineage>
        <taxon>Eukaryota</taxon>
        <taxon>Fungi</taxon>
        <taxon>Dikarya</taxon>
        <taxon>Ascomycota</taxon>
        <taxon>Saccharomycotina</taxon>
        <taxon>Pichiomycetes</taxon>
        <taxon>Debaryomycetaceae</taxon>
        <taxon>Candida/Lodderomyces clade</taxon>
        <taxon>Candida</taxon>
    </lineage>
</organism>
<dbReference type="Proteomes" id="UP000669133">
    <property type="component" value="Unassembled WGS sequence"/>
</dbReference>
<sequence length="644" mass="67608">MKGTAVLALLCGYCFAADAVAAAAGAADTTTANAAANTATNTATAATTTAANAAADTATTGTTAATTTPAGAATAATDTATTGTATNTAKTGTATTGTATTGTATTGTATTGTATTGTATTSTATTGTATTGTATTGTATTGTATTGTATTGTATTGTGTTGTATTPAGAATDTAATGTGETATASTTEAGSSNDSTGVDDTTKSLSFVTTRVMRSTASSQQSSSTNSGAASSQSGNAEIVNFSTSPSQLDTITDMLRWKLIGPGPRVMRFGSHRCLSSPVSYEYINNYESLRKKIHTSISNTPSDNEIIDAISAIKNLQAAYPIQDQLESNSILTQHSKSIIHEVFTHRTINFSPQLLKQLLLLNLPTTLNLKLINEYYRLNPDPKTIIDKSTALIPLRNALYNADFQRAIKISDVTVGHPNYVANQGNILKSGIIKLVSTAAAITVFTKFGVTSLIDAGVLPASWDHLGAINSILLTYIINSSFFVTIVKFGRQLISSGGDYLTWQRGTFYSHWFKHADEMLFNSKIVEADRDLNNGESNPAITDEICRPAPEIRSNMDTLNPGYDREGHKIRLMQLKDDLEKLKFQAYWMTGGDGFEWVEPDQDPAEIQWREHLEKYNKPALDEADKDALRWADDLIKESS</sequence>